<dbReference type="InterPro" id="IPR017205">
    <property type="entry name" value="Sig_transdc_His_kinase_ChrS"/>
</dbReference>
<dbReference type="SMART" id="SM00387">
    <property type="entry name" value="HATPase_c"/>
    <property type="match status" value="1"/>
</dbReference>
<proteinExistence type="predicted"/>
<evidence type="ECO:0000256" key="3">
    <source>
        <dbReference type="ARBA" id="ARBA00023012"/>
    </source>
</evidence>
<keyword evidence="1" id="KW-0808">Transferase</keyword>
<dbReference type="Pfam" id="PF02518">
    <property type="entry name" value="HATPase_c"/>
    <property type="match status" value="1"/>
</dbReference>
<dbReference type="PIRSF" id="PIRSF037434">
    <property type="entry name" value="STHK_ChrS"/>
    <property type="match status" value="1"/>
</dbReference>
<feature type="transmembrane region" description="Helical" evidence="4">
    <location>
        <begin position="52"/>
        <end position="70"/>
    </location>
</feature>
<dbReference type="InterPro" id="IPR050482">
    <property type="entry name" value="Sensor_HK_TwoCompSys"/>
</dbReference>
<evidence type="ECO:0000313" key="6">
    <source>
        <dbReference type="EMBL" id="GAA1682835.1"/>
    </source>
</evidence>
<comment type="caution">
    <text evidence="6">The sequence shown here is derived from an EMBL/GenBank/DDBJ whole genome shotgun (WGS) entry which is preliminary data.</text>
</comment>
<keyword evidence="4" id="KW-1133">Transmembrane helix</keyword>
<feature type="domain" description="Histidine kinase" evidence="5">
    <location>
        <begin position="322"/>
        <end position="414"/>
    </location>
</feature>
<keyword evidence="7" id="KW-1185">Reference proteome</keyword>
<dbReference type="Pfam" id="PF07730">
    <property type="entry name" value="HisKA_3"/>
    <property type="match status" value="1"/>
</dbReference>
<dbReference type="InterPro" id="IPR036890">
    <property type="entry name" value="HATPase_C_sf"/>
</dbReference>
<evidence type="ECO:0000313" key="7">
    <source>
        <dbReference type="Proteomes" id="UP001500280"/>
    </source>
</evidence>
<protein>
    <submittedName>
        <fullName evidence="6">Sensor histidine kinase</fullName>
    </submittedName>
</protein>
<evidence type="ECO:0000256" key="2">
    <source>
        <dbReference type="ARBA" id="ARBA00022777"/>
    </source>
</evidence>
<feature type="transmembrane region" description="Helical" evidence="4">
    <location>
        <begin position="23"/>
        <end position="40"/>
    </location>
</feature>
<dbReference type="Gene3D" id="3.30.565.10">
    <property type="entry name" value="Histidine kinase-like ATPase, C-terminal domain"/>
    <property type="match status" value="1"/>
</dbReference>
<dbReference type="PANTHER" id="PTHR24421">
    <property type="entry name" value="NITRATE/NITRITE SENSOR PROTEIN NARX-RELATED"/>
    <property type="match status" value="1"/>
</dbReference>
<gene>
    <name evidence="6" type="ORF">GCM10009745_28970</name>
</gene>
<feature type="transmembrane region" description="Helical" evidence="4">
    <location>
        <begin position="148"/>
        <end position="171"/>
    </location>
</feature>
<keyword evidence="2 6" id="KW-0418">Kinase</keyword>
<reference evidence="7" key="1">
    <citation type="journal article" date="2019" name="Int. J. Syst. Evol. Microbiol.">
        <title>The Global Catalogue of Microorganisms (GCM) 10K type strain sequencing project: providing services to taxonomists for standard genome sequencing and annotation.</title>
        <authorList>
            <consortium name="The Broad Institute Genomics Platform"/>
            <consortium name="The Broad Institute Genome Sequencing Center for Infectious Disease"/>
            <person name="Wu L."/>
            <person name="Ma J."/>
        </authorList>
    </citation>
    <scope>NUCLEOTIDE SEQUENCE [LARGE SCALE GENOMIC DNA]</scope>
    <source>
        <strain evidence="7">JCM 14307</strain>
    </source>
</reference>
<keyword evidence="3" id="KW-0902">Two-component regulatory system</keyword>
<evidence type="ECO:0000256" key="4">
    <source>
        <dbReference type="SAM" id="Phobius"/>
    </source>
</evidence>
<dbReference type="InterPro" id="IPR005467">
    <property type="entry name" value="His_kinase_dom"/>
</dbReference>
<keyword evidence="4" id="KW-0472">Membrane</keyword>
<dbReference type="Proteomes" id="UP001500280">
    <property type="component" value="Unassembled WGS sequence"/>
</dbReference>
<evidence type="ECO:0000259" key="5">
    <source>
        <dbReference type="PROSITE" id="PS50109"/>
    </source>
</evidence>
<dbReference type="InterPro" id="IPR003594">
    <property type="entry name" value="HATPase_dom"/>
</dbReference>
<dbReference type="SUPFAM" id="SSF55874">
    <property type="entry name" value="ATPase domain of HSP90 chaperone/DNA topoisomerase II/histidine kinase"/>
    <property type="match status" value="1"/>
</dbReference>
<dbReference type="GO" id="GO:0016301">
    <property type="term" value="F:kinase activity"/>
    <property type="evidence" value="ECO:0007669"/>
    <property type="project" value="UniProtKB-KW"/>
</dbReference>
<dbReference type="PANTHER" id="PTHR24421:SF62">
    <property type="entry name" value="SENSORY TRANSDUCTION HISTIDINE KINASE"/>
    <property type="match status" value="1"/>
</dbReference>
<feature type="transmembrane region" description="Helical" evidence="4">
    <location>
        <begin position="90"/>
        <end position="113"/>
    </location>
</feature>
<dbReference type="Gene3D" id="1.20.5.1930">
    <property type="match status" value="1"/>
</dbReference>
<dbReference type="InterPro" id="IPR011712">
    <property type="entry name" value="Sig_transdc_His_kin_sub3_dim/P"/>
</dbReference>
<sequence length="420" mass="45136">MQTVVVTTAGDSIDRRRALFTRLAPPTLLALSGILAIVTSDLITPELWKQRLVLALVGGAVVLQLGWLWAGRRRSEPDWVSVTYFVLRWMLGATLALLNGFFAFFMAAGYFDAHALVPGRRRRRLALFACSVPISFAQIGGIPTDGAMGWIVFGCLLGVNNGLLTFVGRLSEQEEERSRARAVTIAELQQAHEENAALHAQLLIQAREAGVADERRRLAAEIHDTLAQGLTGIIAQLQVVSTTTDQKVADEHVARATDLARHSLGEARRSVQNLAPEGLSYDGLPEALRKTVDQWTKRTGVPTVLTVTGSAQRLHGEISATLLRITQEALANVGKHANASRVGVTLSFMDGEVTLDVRDDGAGFNPLDLPNRTGTGGFGLDGMRARAERIAGSLTVEAEPGSGTAVSARVPLVVDERGTT</sequence>
<dbReference type="CDD" id="cd16917">
    <property type="entry name" value="HATPase_UhpB-NarQ-NarX-like"/>
    <property type="match status" value="1"/>
</dbReference>
<dbReference type="PROSITE" id="PS50109">
    <property type="entry name" value="HIS_KIN"/>
    <property type="match status" value="1"/>
</dbReference>
<organism evidence="6 7">
    <name type="scientific">Kribbella yunnanensis</name>
    <dbReference type="NCBI Taxonomy" id="190194"/>
    <lineage>
        <taxon>Bacteria</taxon>
        <taxon>Bacillati</taxon>
        <taxon>Actinomycetota</taxon>
        <taxon>Actinomycetes</taxon>
        <taxon>Propionibacteriales</taxon>
        <taxon>Kribbellaceae</taxon>
        <taxon>Kribbella</taxon>
    </lineage>
</organism>
<name>A0ABP4T5T9_9ACTN</name>
<evidence type="ECO:0000256" key="1">
    <source>
        <dbReference type="ARBA" id="ARBA00022679"/>
    </source>
</evidence>
<dbReference type="EMBL" id="BAAANF010000009">
    <property type="protein sequence ID" value="GAA1682835.1"/>
    <property type="molecule type" value="Genomic_DNA"/>
</dbReference>
<keyword evidence="4" id="KW-0812">Transmembrane</keyword>
<accession>A0ABP4T5T9</accession>